<gene>
    <name evidence="2" type="ORF">EOD43_02545</name>
</gene>
<dbReference type="AlphaFoldDB" id="A0A437M5P7"/>
<dbReference type="Proteomes" id="UP000282971">
    <property type="component" value="Unassembled WGS sequence"/>
</dbReference>
<name>A0A437M5P7_9SPHN</name>
<organism evidence="2 3">
    <name type="scientific">Sphingomonas crocodyli</name>
    <dbReference type="NCBI Taxonomy" id="1979270"/>
    <lineage>
        <taxon>Bacteria</taxon>
        <taxon>Pseudomonadati</taxon>
        <taxon>Pseudomonadota</taxon>
        <taxon>Alphaproteobacteria</taxon>
        <taxon>Sphingomonadales</taxon>
        <taxon>Sphingomonadaceae</taxon>
        <taxon>Sphingomonas</taxon>
    </lineage>
</organism>
<feature type="domain" description="DUF4136" evidence="1">
    <location>
        <begin position="61"/>
        <end position="202"/>
    </location>
</feature>
<keyword evidence="3" id="KW-1185">Reference proteome</keyword>
<accession>A0A437M5P7</accession>
<evidence type="ECO:0000313" key="3">
    <source>
        <dbReference type="Proteomes" id="UP000282971"/>
    </source>
</evidence>
<evidence type="ECO:0000313" key="2">
    <source>
        <dbReference type="EMBL" id="RVT92814.1"/>
    </source>
</evidence>
<dbReference type="InterPro" id="IPR025411">
    <property type="entry name" value="DUF4136"/>
</dbReference>
<comment type="caution">
    <text evidence="2">The sequence shown here is derived from an EMBL/GenBank/DDBJ whole genome shotgun (WGS) entry which is preliminary data.</text>
</comment>
<dbReference type="Pfam" id="PF13590">
    <property type="entry name" value="DUF4136"/>
    <property type="match status" value="1"/>
</dbReference>
<protein>
    <submittedName>
        <fullName evidence="2">DUF4136 domain-containing protein</fullName>
    </submittedName>
</protein>
<evidence type="ECO:0000259" key="1">
    <source>
        <dbReference type="Pfam" id="PF13590"/>
    </source>
</evidence>
<reference evidence="2 3" key="1">
    <citation type="submission" date="2019-01" db="EMBL/GenBank/DDBJ databases">
        <authorList>
            <person name="Chen W.-M."/>
        </authorList>
    </citation>
    <scope>NUCLEOTIDE SEQUENCE [LARGE SCALE GENOMIC DNA]</scope>
    <source>
        <strain evidence="2 3">CCP-7</strain>
    </source>
</reference>
<dbReference type="OrthoDB" id="7428103at2"/>
<dbReference type="EMBL" id="SACN01000001">
    <property type="protein sequence ID" value="RVT92814.1"/>
    <property type="molecule type" value="Genomic_DNA"/>
</dbReference>
<sequence length="211" mass="22349">MRFDRLRLPKGCLMRAVRSTLIAVGGALILAGCAAQTPQTRVTRFHLDQPIAPGEVVVEPRDPTLAKDLEFQSYASIIQGELTRLGFGTARDLTKSELVAVADVRRYSQPIGQARSPISIGLGGGSFGGGVGLGGGVSFPVGKPKQNYEDITELSIQLKRRSEGTVIWEGRAQTGARSGTAAAAPEAQVRTLATALFRDFPGKSGETITVK</sequence>
<dbReference type="PROSITE" id="PS51257">
    <property type="entry name" value="PROKAR_LIPOPROTEIN"/>
    <property type="match status" value="1"/>
</dbReference>
<proteinExistence type="predicted"/>